<proteinExistence type="predicted"/>
<dbReference type="AlphaFoldDB" id="A0A081CIY5"/>
<dbReference type="RefSeq" id="XP_014655046.1">
    <property type="nucleotide sequence ID" value="XM_014799560.1"/>
</dbReference>
<gene>
    <name evidence="1" type="ORF">PAN0_014d4854</name>
</gene>
<dbReference type="PANTHER" id="PTHR32251:SF23">
    <property type="entry name" value="3-OXO-5-ALPHA-STEROID 4-DEHYDROGENASE (DUF1295)"/>
    <property type="match status" value="1"/>
</dbReference>
<dbReference type="OrthoDB" id="201504at2759"/>
<organism evidence="1 2">
    <name type="scientific">Pseudozyma antarctica</name>
    <name type="common">Yeast</name>
    <name type="synonym">Candida antarctica</name>
    <dbReference type="NCBI Taxonomy" id="84753"/>
    <lineage>
        <taxon>Eukaryota</taxon>
        <taxon>Fungi</taxon>
        <taxon>Dikarya</taxon>
        <taxon>Basidiomycota</taxon>
        <taxon>Ustilaginomycotina</taxon>
        <taxon>Ustilaginomycetes</taxon>
        <taxon>Ustilaginales</taxon>
        <taxon>Ustilaginaceae</taxon>
        <taxon>Moesziomyces</taxon>
    </lineage>
</organism>
<dbReference type="GeneID" id="26305757"/>
<sequence>MTGTHSLWEHAALDPNTHLLPGIRSFWPAFTSYFHNGKALTHLATYKSYYASADPLHSAIAFCGFVSFYVWLMERITGNASQVDGLWTFLPLIYSVHFTVHKYFTYQPAKLSLFGGVESASLWDKVEPRLALMTLLSVLWSVRLTYNAIRRGMFKPGEEDYRWPLLRKTMSRPMWHIFSIFFIAIAQNILLAITALPNYLLLTTTSVKHVTEPVPRPVNQLILGDYILAALFVLNLTIQFFADQQQWNYQNYKRGKDPYEKPLPAAMLDPKSKLPVKNQTVQPYATPDDARRGFVTKGLWAWSRHPNFACEQTTWWILYAFVPLTFLPRNLDFTHAHWSHFANYAILAPLAMNALFLPSTRYSEQVSAEKYPEYADYQKRVGMFLPIDTLLRTLYYNLIASKQDKHRVEANVWGTSQVSKIKAN</sequence>
<dbReference type="PANTHER" id="PTHR32251">
    <property type="entry name" value="3-OXO-5-ALPHA-STEROID 4-DEHYDROGENASE"/>
    <property type="match status" value="1"/>
</dbReference>
<evidence type="ECO:0000313" key="1">
    <source>
        <dbReference type="EMBL" id="GAK66631.1"/>
    </source>
</evidence>
<evidence type="ECO:0000313" key="2">
    <source>
        <dbReference type="Proteomes" id="UP000053758"/>
    </source>
</evidence>
<name>A0A081CIY5_PSEA2</name>
<dbReference type="EMBL" id="DF830081">
    <property type="protein sequence ID" value="GAK66631.1"/>
    <property type="molecule type" value="Genomic_DNA"/>
</dbReference>
<dbReference type="Gene3D" id="1.20.120.1630">
    <property type="match status" value="1"/>
</dbReference>
<protein>
    <submittedName>
        <fullName evidence="1">DUF1295-domain-containing protein</fullName>
    </submittedName>
</protein>
<reference evidence="2" key="1">
    <citation type="journal article" date="2014" name="Genome Announc.">
        <title>Draft Genome Sequence of the Yeast Pseudozyma antarctica Type Strain JCM10317, a Producer of the Glycolipid Biosurfactants, Mannosylerythritol Lipids.</title>
        <authorList>
            <person name="Saika A."/>
            <person name="Koike H."/>
            <person name="Hori T."/>
            <person name="Fukuoka T."/>
            <person name="Sato S."/>
            <person name="Habe H."/>
            <person name="Kitamoto D."/>
            <person name="Morita T."/>
        </authorList>
    </citation>
    <scope>NUCLEOTIDE SEQUENCE [LARGE SCALE GENOMIC DNA]</scope>
    <source>
        <strain evidence="2">JCM 10317</strain>
    </source>
</reference>
<dbReference type="Pfam" id="PF06966">
    <property type="entry name" value="DUF1295"/>
    <property type="match status" value="1"/>
</dbReference>
<dbReference type="InterPro" id="IPR010721">
    <property type="entry name" value="UstE-like"/>
</dbReference>
<dbReference type="HOGENOM" id="CLU_043418_0_0_1"/>
<dbReference type="GO" id="GO:0016020">
    <property type="term" value="C:membrane"/>
    <property type="evidence" value="ECO:0007669"/>
    <property type="project" value="TreeGrafter"/>
</dbReference>
<accession>A0A081CIY5</accession>
<dbReference type="Proteomes" id="UP000053758">
    <property type="component" value="Unassembled WGS sequence"/>
</dbReference>
<keyword evidence="2" id="KW-1185">Reference proteome</keyword>